<sequence length="109" mass="11457">MWMDTGRRVWIDDILRATGLSRANTPNLYEGSEITGKLSTDVAKKWNMSRALVVGGDGENEAGAVGAGLVKPVQAMLSLGTSGVYFVVSTGFSPSVISFLLSSPPSPLP</sequence>
<dbReference type="Gene3D" id="3.30.420.40">
    <property type="match status" value="1"/>
</dbReference>
<feature type="transmembrane region" description="Helical" evidence="3">
    <location>
        <begin position="83"/>
        <end position="101"/>
    </location>
</feature>
<keyword evidence="2 5" id="KW-0418">Kinase</keyword>
<evidence type="ECO:0000256" key="1">
    <source>
        <dbReference type="ARBA" id="ARBA00022679"/>
    </source>
</evidence>
<name>A0A1E1J6Y6_LEIGU</name>
<keyword evidence="3" id="KW-0812">Transmembrane</keyword>
<accession>A0A1E1J6Y6</accession>
<feature type="domain" description="Carbohydrate kinase FGGY N-terminal" evidence="4">
    <location>
        <begin position="1"/>
        <end position="66"/>
    </location>
</feature>
<evidence type="ECO:0000313" key="5">
    <source>
        <dbReference type="EMBL" id="CCM19379.1"/>
    </source>
</evidence>
<gene>
    <name evidence="5" type="primary">LgM4147LRVhigh.35.02230.00250</name>
    <name evidence="5" type="ORF">BN36_3568620</name>
</gene>
<reference evidence="5" key="1">
    <citation type="submission" date="2012-08" db="EMBL/GenBank/DDBJ databases">
        <title>Comparative genomics of metastatic and non-metastatic Leishmania guyanensis provides insights into polygenic factors involved in Leishmania RNA virus infection.</title>
        <authorList>
            <person name="Smith D."/>
            <person name="Hertz-Fowler C."/>
            <person name="Martin R."/>
            <person name="Dickens N."/>
            <person name="Fasel N."/>
            <person name="Falquet L."/>
            <person name="Beverley S."/>
            <person name="Zangger H."/>
            <person name="Calderon-Copete S."/>
            <person name="Mottram J."/>
            <person name="Xenarios I."/>
        </authorList>
    </citation>
    <scope>NUCLEOTIDE SEQUENCE</scope>
    <source>
        <strain evidence="5">MHOM/BR/75/M4147/SSU:IR2SAT-LUC</strain>
    </source>
</reference>
<dbReference type="GO" id="GO:0005975">
    <property type="term" value="P:carbohydrate metabolic process"/>
    <property type="evidence" value="ECO:0007669"/>
    <property type="project" value="InterPro"/>
</dbReference>
<dbReference type="GO" id="GO:0016301">
    <property type="term" value="F:kinase activity"/>
    <property type="evidence" value="ECO:0007669"/>
    <property type="project" value="UniProtKB-KW"/>
</dbReference>
<dbReference type="InterPro" id="IPR018484">
    <property type="entry name" value="FGGY_N"/>
</dbReference>
<dbReference type="EMBL" id="CALQ01001796">
    <property type="protein sequence ID" value="CCM19379.1"/>
    <property type="molecule type" value="Genomic_DNA"/>
</dbReference>
<keyword evidence="3" id="KW-0472">Membrane</keyword>
<evidence type="ECO:0000259" key="4">
    <source>
        <dbReference type="Pfam" id="PF00370"/>
    </source>
</evidence>
<dbReference type="PANTHER" id="PTHR43095">
    <property type="entry name" value="SUGAR KINASE"/>
    <property type="match status" value="1"/>
</dbReference>
<dbReference type="InterPro" id="IPR050406">
    <property type="entry name" value="FGGY_Carb_Kinase"/>
</dbReference>
<protein>
    <submittedName>
        <fullName evidence="5">Xylulokinase, putative</fullName>
    </submittedName>
</protein>
<dbReference type="PANTHER" id="PTHR43095:SF6">
    <property type="entry name" value="XYLULOSE KINASE"/>
    <property type="match status" value="1"/>
</dbReference>
<evidence type="ECO:0000256" key="2">
    <source>
        <dbReference type="ARBA" id="ARBA00022777"/>
    </source>
</evidence>
<proteinExistence type="predicted"/>
<organism evidence="5">
    <name type="scientific">Leishmania guyanensis</name>
    <dbReference type="NCBI Taxonomy" id="5670"/>
    <lineage>
        <taxon>Eukaryota</taxon>
        <taxon>Discoba</taxon>
        <taxon>Euglenozoa</taxon>
        <taxon>Kinetoplastea</taxon>
        <taxon>Metakinetoplastina</taxon>
        <taxon>Trypanosomatida</taxon>
        <taxon>Trypanosomatidae</taxon>
        <taxon>Leishmaniinae</taxon>
        <taxon>Leishmania</taxon>
        <taxon>Leishmania guyanensis species complex</taxon>
    </lineage>
</organism>
<keyword evidence="3" id="KW-1133">Transmembrane helix</keyword>
<dbReference type="AlphaFoldDB" id="A0A1E1J6Y6"/>
<evidence type="ECO:0000256" key="3">
    <source>
        <dbReference type="SAM" id="Phobius"/>
    </source>
</evidence>
<dbReference type="Pfam" id="PF00370">
    <property type="entry name" value="FGGY_N"/>
    <property type="match status" value="1"/>
</dbReference>
<keyword evidence="1" id="KW-0808">Transferase</keyword>